<evidence type="ECO:0000256" key="1">
    <source>
        <dbReference type="SAM" id="MobiDB-lite"/>
    </source>
</evidence>
<feature type="compositionally biased region" description="Polar residues" evidence="1">
    <location>
        <begin position="476"/>
        <end position="487"/>
    </location>
</feature>
<dbReference type="Proteomes" id="UP000011715">
    <property type="component" value="Unassembled WGS sequence"/>
</dbReference>
<organism evidence="3 4">
    <name type="scientific">Magnaporthiopsis poae (strain ATCC 64411 / 73-15)</name>
    <name type="common">Kentucky bluegrass fungus</name>
    <name type="synonym">Magnaporthe poae</name>
    <dbReference type="NCBI Taxonomy" id="644358"/>
    <lineage>
        <taxon>Eukaryota</taxon>
        <taxon>Fungi</taxon>
        <taxon>Dikarya</taxon>
        <taxon>Ascomycota</taxon>
        <taxon>Pezizomycotina</taxon>
        <taxon>Sordariomycetes</taxon>
        <taxon>Sordariomycetidae</taxon>
        <taxon>Magnaporthales</taxon>
        <taxon>Magnaporthaceae</taxon>
        <taxon>Magnaporthiopsis</taxon>
    </lineage>
</organism>
<feature type="compositionally biased region" description="Polar residues" evidence="1">
    <location>
        <begin position="419"/>
        <end position="435"/>
    </location>
</feature>
<dbReference type="AlphaFoldDB" id="A0A0C4EBG0"/>
<evidence type="ECO:0000313" key="4">
    <source>
        <dbReference type="Proteomes" id="UP000011715"/>
    </source>
</evidence>
<sequence length="625" mass="69362">MNTCREGNRGVIAGFPHPQGIFGWCWRSLREKCDGNMSLSVWKDVETKRQFHELSSKLSSTQWEKIDHPRAALEARTRAPSSAYVLKLRHELKLGNHLALLAHNKQGVGYISAVCLEEKPDGLVVRVASNEKPRHDTISGLQSILNTLSRYSKKEIDCEEFLETARQQVMRLCRARIEQRTQSRGMKANMATIANRLETSAGRFLELRGHIRELREQISSGAGRKDLMAVVGKAQRVALSPDWKTAMALIGSGDLLGKMEEVNKLARYLNICDDMEKLGRWSPYSRLLGNISVVPCEGFAAWKRPAGIKKKCRIHAEVQLIMWYSGRQDAECWPPPRAIGCSKSACYLCHLLIQKMGKYAVSSTHGRFYARWTMPNFNLPRRNAEELQVVVGEMMKVMQQIELRIPTKQHQNGRKPTESRPSSILTGMPATSQSLVAPETTEKMWDVSVASSSSASTAITAGPSSQPPPCKDCLHSQGSRRSLVSTESGDEDQEIPPTEVSSSSVSSLHLEEADLPYEHHVGVGTSLFELRIGRLCMMFDCTGVAMGRLLVSKTVDETDGGDDTVWAMDAADIPTTEDLTLGCPEGTPALKMRLRAPNGGSVDVMVQWGDYPGRKAAMRRVKAGR</sequence>
<dbReference type="EMBL" id="ADBL01002567">
    <property type="status" value="NOT_ANNOTATED_CDS"/>
    <property type="molecule type" value="Genomic_DNA"/>
</dbReference>
<dbReference type="InterPro" id="IPR027796">
    <property type="entry name" value="OTT_1508_deam-like"/>
</dbReference>
<reference evidence="2" key="3">
    <citation type="submission" date="2011-03" db="EMBL/GenBank/DDBJ databases">
        <title>Annotation of Magnaporthe poae ATCC 64411.</title>
        <authorList>
            <person name="Ma L.-J."/>
            <person name="Dead R."/>
            <person name="Young S.K."/>
            <person name="Zeng Q."/>
            <person name="Gargeya S."/>
            <person name="Fitzgerald M."/>
            <person name="Haas B."/>
            <person name="Abouelleil A."/>
            <person name="Alvarado L."/>
            <person name="Arachchi H.M."/>
            <person name="Berlin A."/>
            <person name="Brown A."/>
            <person name="Chapman S.B."/>
            <person name="Chen Z."/>
            <person name="Dunbar C."/>
            <person name="Freedman E."/>
            <person name="Gearin G."/>
            <person name="Gellesch M."/>
            <person name="Goldberg J."/>
            <person name="Griggs A."/>
            <person name="Gujja S."/>
            <person name="Heiman D."/>
            <person name="Howarth C."/>
            <person name="Larson L."/>
            <person name="Lui A."/>
            <person name="MacDonald P.J.P."/>
            <person name="Mehta T."/>
            <person name="Montmayeur A."/>
            <person name="Murphy C."/>
            <person name="Neiman D."/>
            <person name="Pearson M."/>
            <person name="Priest M."/>
            <person name="Roberts A."/>
            <person name="Saif S."/>
            <person name="Shea T."/>
            <person name="Shenoy N."/>
            <person name="Sisk P."/>
            <person name="Stolte C."/>
            <person name="Sykes S."/>
            <person name="Yandava C."/>
            <person name="Wortman J."/>
            <person name="Nusbaum C."/>
            <person name="Birren B."/>
        </authorList>
    </citation>
    <scope>NUCLEOTIDE SEQUENCE</scope>
    <source>
        <strain evidence="2">ATCC 64411</strain>
    </source>
</reference>
<dbReference type="OrthoDB" id="4851849at2759"/>
<dbReference type="STRING" id="644358.A0A0C4EBG0"/>
<evidence type="ECO:0000313" key="3">
    <source>
        <dbReference type="EnsemblFungi" id="MAPG_10007T0"/>
    </source>
</evidence>
<dbReference type="EnsemblFungi" id="MAPG_10007T0">
    <property type="protein sequence ID" value="MAPG_10007T0"/>
    <property type="gene ID" value="MAPG_10007"/>
</dbReference>
<gene>
    <name evidence="2" type="ORF">MAPG_10007</name>
</gene>
<feature type="region of interest" description="Disordered" evidence="1">
    <location>
        <begin position="456"/>
        <end position="507"/>
    </location>
</feature>
<protein>
    <submittedName>
        <fullName evidence="2 3">Uncharacterized protein</fullName>
    </submittedName>
</protein>
<keyword evidence="4" id="KW-1185">Reference proteome</keyword>
<reference evidence="3" key="5">
    <citation type="submission" date="2015-06" db="UniProtKB">
        <authorList>
            <consortium name="EnsemblFungi"/>
        </authorList>
    </citation>
    <scope>IDENTIFICATION</scope>
    <source>
        <strain evidence="3">ATCC 64411</strain>
    </source>
</reference>
<name>A0A0C4EBG0_MAGP6</name>
<dbReference type="VEuPathDB" id="FungiDB:MAPG_10007"/>
<evidence type="ECO:0000313" key="2">
    <source>
        <dbReference type="EMBL" id="KLU91489.1"/>
    </source>
</evidence>
<dbReference type="EMBL" id="GL876977">
    <property type="protein sequence ID" value="KLU91489.1"/>
    <property type="molecule type" value="Genomic_DNA"/>
</dbReference>
<feature type="region of interest" description="Disordered" evidence="1">
    <location>
        <begin position="404"/>
        <end position="436"/>
    </location>
</feature>
<reference evidence="3" key="4">
    <citation type="journal article" date="2015" name="G3 (Bethesda)">
        <title>Genome sequences of three phytopathogenic species of the Magnaporthaceae family of fungi.</title>
        <authorList>
            <person name="Okagaki L.H."/>
            <person name="Nunes C.C."/>
            <person name="Sailsbery J."/>
            <person name="Clay B."/>
            <person name="Brown D."/>
            <person name="John T."/>
            <person name="Oh Y."/>
            <person name="Young N."/>
            <person name="Fitzgerald M."/>
            <person name="Haas B.J."/>
            <person name="Zeng Q."/>
            <person name="Young S."/>
            <person name="Adiconis X."/>
            <person name="Fan L."/>
            <person name="Levin J.Z."/>
            <person name="Mitchell T.K."/>
            <person name="Okubara P.A."/>
            <person name="Farman M.L."/>
            <person name="Kohn L.M."/>
            <person name="Birren B."/>
            <person name="Ma L.-J."/>
            <person name="Dean R.A."/>
        </authorList>
    </citation>
    <scope>NUCLEOTIDE SEQUENCE</scope>
    <source>
        <strain evidence="3">ATCC 64411 / 73-15</strain>
    </source>
</reference>
<reference evidence="2" key="1">
    <citation type="submission" date="2010-05" db="EMBL/GenBank/DDBJ databases">
        <title>The Genome Sequence of Magnaporthe poae strain ATCC 64411.</title>
        <authorList>
            <consortium name="The Broad Institute Genome Sequencing Platform"/>
            <consortium name="Broad Institute Genome Sequencing Center for Infectious Disease"/>
            <person name="Ma L.-J."/>
            <person name="Dead R."/>
            <person name="Young S."/>
            <person name="Zeng Q."/>
            <person name="Koehrsen M."/>
            <person name="Alvarado L."/>
            <person name="Berlin A."/>
            <person name="Chapman S.B."/>
            <person name="Chen Z."/>
            <person name="Freedman E."/>
            <person name="Gellesch M."/>
            <person name="Goldberg J."/>
            <person name="Griggs A."/>
            <person name="Gujja S."/>
            <person name="Heilman E.R."/>
            <person name="Heiman D."/>
            <person name="Hepburn T."/>
            <person name="Howarth C."/>
            <person name="Jen D."/>
            <person name="Larson L."/>
            <person name="Mehta T."/>
            <person name="Neiman D."/>
            <person name="Pearson M."/>
            <person name="Roberts A."/>
            <person name="Saif S."/>
            <person name="Shea T."/>
            <person name="Shenoy N."/>
            <person name="Sisk P."/>
            <person name="Stolte C."/>
            <person name="Sykes S."/>
            <person name="Walk T."/>
            <person name="White J."/>
            <person name="Yandava C."/>
            <person name="Haas B."/>
            <person name="Nusbaum C."/>
            <person name="Birren B."/>
        </authorList>
    </citation>
    <scope>NUCLEOTIDE SEQUENCE</scope>
    <source>
        <strain evidence="2">ATCC 64411</strain>
    </source>
</reference>
<dbReference type="eggNOG" id="ENOG502SRTT">
    <property type="taxonomic scope" value="Eukaryota"/>
</dbReference>
<accession>A0A0C4EBG0</accession>
<dbReference type="Pfam" id="PF14441">
    <property type="entry name" value="OTT_1508_deam"/>
    <property type="match status" value="1"/>
</dbReference>
<dbReference type="OMA" id="GACYDQW"/>
<reference evidence="4" key="2">
    <citation type="submission" date="2010-05" db="EMBL/GenBank/DDBJ databases">
        <title>The genome sequence of Magnaporthe poae strain ATCC 64411.</title>
        <authorList>
            <person name="Ma L.-J."/>
            <person name="Dead R."/>
            <person name="Young S."/>
            <person name="Zeng Q."/>
            <person name="Koehrsen M."/>
            <person name="Alvarado L."/>
            <person name="Berlin A."/>
            <person name="Chapman S.B."/>
            <person name="Chen Z."/>
            <person name="Freedman E."/>
            <person name="Gellesch M."/>
            <person name="Goldberg J."/>
            <person name="Griggs A."/>
            <person name="Gujja S."/>
            <person name="Heilman E.R."/>
            <person name="Heiman D."/>
            <person name="Hepburn T."/>
            <person name="Howarth C."/>
            <person name="Jen D."/>
            <person name="Larson L."/>
            <person name="Mehta T."/>
            <person name="Neiman D."/>
            <person name="Pearson M."/>
            <person name="Roberts A."/>
            <person name="Saif S."/>
            <person name="Shea T."/>
            <person name="Shenoy N."/>
            <person name="Sisk P."/>
            <person name="Stolte C."/>
            <person name="Sykes S."/>
            <person name="Walk T."/>
            <person name="White J."/>
            <person name="Yandava C."/>
            <person name="Haas B."/>
            <person name="Nusbaum C."/>
            <person name="Birren B."/>
        </authorList>
    </citation>
    <scope>NUCLEOTIDE SEQUENCE [LARGE SCALE GENOMIC DNA]</scope>
    <source>
        <strain evidence="4">ATCC 64411 / 73-15</strain>
    </source>
</reference>
<proteinExistence type="predicted"/>